<evidence type="ECO:0000313" key="2">
    <source>
        <dbReference type="EMBL" id="QTA79814.1"/>
    </source>
</evidence>
<name>A0A975GG31_9BACT</name>
<keyword evidence="2" id="KW-0418">Kinase</keyword>
<dbReference type="Proteomes" id="UP000663720">
    <property type="component" value="Chromosome"/>
</dbReference>
<dbReference type="AlphaFoldDB" id="A0A975GG31"/>
<dbReference type="InterPro" id="IPR039430">
    <property type="entry name" value="Thymidylate_kin-like_dom"/>
</dbReference>
<keyword evidence="3" id="KW-1185">Reference proteome</keyword>
<organism evidence="2 3">
    <name type="scientific">Desulfonema limicola</name>
    <dbReference type="NCBI Taxonomy" id="45656"/>
    <lineage>
        <taxon>Bacteria</taxon>
        <taxon>Pseudomonadati</taxon>
        <taxon>Thermodesulfobacteriota</taxon>
        <taxon>Desulfobacteria</taxon>
        <taxon>Desulfobacterales</taxon>
        <taxon>Desulfococcaceae</taxon>
        <taxon>Desulfonema</taxon>
    </lineage>
</organism>
<dbReference type="EMBL" id="CP061799">
    <property type="protein sequence ID" value="QTA79814.1"/>
    <property type="molecule type" value="Genomic_DNA"/>
</dbReference>
<evidence type="ECO:0000259" key="1">
    <source>
        <dbReference type="Pfam" id="PF02223"/>
    </source>
</evidence>
<proteinExistence type="predicted"/>
<dbReference type="Gene3D" id="3.40.50.300">
    <property type="entry name" value="P-loop containing nucleotide triphosphate hydrolases"/>
    <property type="match status" value="1"/>
</dbReference>
<sequence>MNKYEDNYNWDLELLYKLLKVILYDKYSDSELYDLPLFSFEGLPGAGKTTQIKRVSEVYFKRFGKSFFIDLPSQNRIGNILKVLYSDQDKWNQLRKEVPWLNPLFLSLDLSLMLQKAKKEGAYYTLMSRGILSTYYYNLDAFEKDGLKLQEVWNNLSIILKGFAKPKAILFLDIPIEEARRRVLKRNRRPLRKMDEVKTMVKDNAMLREYIKMLYSSIPVHYINANQSEEAVTRDIGNILAQYLGK</sequence>
<dbReference type="SUPFAM" id="SSF52540">
    <property type="entry name" value="P-loop containing nucleoside triphosphate hydrolases"/>
    <property type="match status" value="1"/>
</dbReference>
<gene>
    <name evidence="2" type="ORF">dnl_20960</name>
</gene>
<dbReference type="KEGG" id="dli:dnl_20960"/>
<reference evidence="2" key="1">
    <citation type="journal article" date="2021" name="Microb. Physiol.">
        <title>Proteogenomic Insights into the Physiology of Marine, Sulfate-Reducing, Filamentous Desulfonema limicola and Desulfonema magnum.</title>
        <authorList>
            <person name="Schnaars V."/>
            <person name="Wohlbrand L."/>
            <person name="Scheve S."/>
            <person name="Hinrichs C."/>
            <person name="Reinhardt R."/>
            <person name="Rabus R."/>
        </authorList>
    </citation>
    <scope>NUCLEOTIDE SEQUENCE</scope>
    <source>
        <strain evidence="2">5ac10</strain>
    </source>
</reference>
<feature type="domain" description="Thymidylate kinase-like" evidence="1">
    <location>
        <begin position="40"/>
        <end position="236"/>
    </location>
</feature>
<accession>A0A975GG31</accession>
<keyword evidence="2" id="KW-0808">Transferase</keyword>
<dbReference type="RefSeq" id="WP_207691520.1">
    <property type="nucleotide sequence ID" value="NZ_CP061799.1"/>
</dbReference>
<protein>
    <submittedName>
        <fullName evidence="2">Thymidylate kinase-like domain-containing protein</fullName>
    </submittedName>
</protein>
<dbReference type="InterPro" id="IPR027417">
    <property type="entry name" value="P-loop_NTPase"/>
</dbReference>
<evidence type="ECO:0000313" key="3">
    <source>
        <dbReference type="Proteomes" id="UP000663720"/>
    </source>
</evidence>
<dbReference type="Pfam" id="PF02223">
    <property type="entry name" value="Thymidylate_kin"/>
    <property type="match status" value="1"/>
</dbReference>
<dbReference type="GO" id="GO:0016301">
    <property type="term" value="F:kinase activity"/>
    <property type="evidence" value="ECO:0007669"/>
    <property type="project" value="UniProtKB-KW"/>
</dbReference>